<evidence type="ECO:0000256" key="3">
    <source>
        <dbReference type="SAM" id="Phobius"/>
    </source>
</evidence>
<dbReference type="Pfam" id="PF00106">
    <property type="entry name" value="adh_short"/>
    <property type="match status" value="1"/>
</dbReference>
<sequence length="407" mass="44894">MSTTKHLKHLKNLKIDEVDENIEELEVVVEDVFPALVGTVVVSLIILGIFLSRLYIRWSVDCTSKNKMTGKTIVITGANTGLGRATATELAKRGGRVILACRDKVKGEAVARTIRKKVNNQNVIAMKCDLGNLRAIKDFATELCENEREVNVLINNAAYMGPKGSTADGLEKCFGVNYLGHFYLTWLLQEKLRKSAPARIINVTSDCYVKGKLDFDDLAMTKSYTIFDAYCRSKLAMIVFNQECHRHYSTGVIFSYAVHPGAVSTDLLRNWPGLTGNILRAASRVLFKSPEQGCQTIVHCAIADKIREHSGKLFVNCRQTKVKEYVRDKELGKKLWNVSLHLCGLDSEIVEDPEPDVAAAGATEIPEAAKAAKEAERPAAPQPSKPASQPQPAQQPSASAQSYDNQE</sequence>
<organism evidence="5 6">
    <name type="scientific">Patella caerulea</name>
    <name type="common">Rayed Mediterranean limpet</name>
    <dbReference type="NCBI Taxonomy" id="87958"/>
    <lineage>
        <taxon>Eukaryota</taxon>
        <taxon>Metazoa</taxon>
        <taxon>Spiralia</taxon>
        <taxon>Lophotrochozoa</taxon>
        <taxon>Mollusca</taxon>
        <taxon>Gastropoda</taxon>
        <taxon>Patellogastropoda</taxon>
        <taxon>Patelloidea</taxon>
        <taxon>Patellidae</taxon>
        <taxon>Patella</taxon>
    </lineage>
</organism>
<name>A0AAN8KC02_PATCE</name>
<dbReference type="EMBL" id="JAZGQO010000006">
    <property type="protein sequence ID" value="KAK6184479.1"/>
    <property type="molecule type" value="Genomic_DNA"/>
</dbReference>
<dbReference type="GO" id="GO:0016491">
    <property type="term" value="F:oxidoreductase activity"/>
    <property type="evidence" value="ECO:0007669"/>
    <property type="project" value="UniProtKB-KW"/>
</dbReference>
<keyword evidence="1" id="KW-0560">Oxidoreductase</keyword>
<dbReference type="PRINTS" id="PR00081">
    <property type="entry name" value="GDHRDH"/>
</dbReference>
<proteinExistence type="predicted"/>
<feature type="compositionally biased region" description="Low complexity" evidence="2">
    <location>
        <begin position="358"/>
        <end position="369"/>
    </location>
</feature>
<dbReference type="EMBL" id="JAZGQO010000002">
    <property type="protein sequence ID" value="KAK6189894.1"/>
    <property type="molecule type" value="Genomic_DNA"/>
</dbReference>
<dbReference type="Gene3D" id="3.40.50.720">
    <property type="entry name" value="NAD(P)-binding Rossmann-like Domain"/>
    <property type="match status" value="1"/>
</dbReference>
<dbReference type="Proteomes" id="UP001347796">
    <property type="component" value="Unassembled WGS sequence"/>
</dbReference>
<dbReference type="InterPro" id="IPR036291">
    <property type="entry name" value="NAD(P)-bd_dom_sf"/>
</dbReference>
<dbReference type="AlphaFoldDB" id="A0AAN8KC02"/>
<feature type="transmembrane region" description="Helical" evidence="3">
    <location>
        <begin position="32"/>
        <end position="56"/>
    </location>
</feature>
<keyword evidence="3" id="KW-0812">Transmembrane</keyword>
<keyword evidence="6" id="KW-1185">Reference proteome</keyword>
<dbReference type="SUPFAM" id="SSF51735">
    <property type="entry name" value="NAD(P)-binding Rossmann-fold domains"/>
    <property type="match status" value="1"/>
</dbReference>
<gene>
    <name evidence="5" type="ORF">SNE40_001865</name>
    <name evidence="4" type="ORF">SNE40_006947</name>
</gene>
<dbReference type="PANTHER" id="PTHR43157:SF64">
    <property type="entry name" value="RETINOL DEHYDROGENASE 14"/>
    <property type="match status" value="1"/>
</dbReference>
<feature type="region of interest" description="Disordered" evidence="2">
    <location>
        <begin position="354"/>
        <end position="407"/>
    </location>
</feature>
<keyword evidence="3" id="KW-1133">Transmembrane helix</keyword>
<evidence type="ECO:0000256" key="1">
    <source>
        <dbReference type="ARBA" id="ARBA00023002"/>
    </source>
</evidence>
<dbReference type="InterPro" id="IPR002347">
    <property type="entry name" value="SDR_fam"/>
</dbReference>
<evidence type="ECO:0000313" key="5">
    <source>
        <dbReference type="EMBL" id="KAK6189894.1"/>
    </source>
</evidence>
<evidence type="ECO:0000256" key="2">
    <source>
        <dbReference type="SAM" id="MobiDB-lite"/>
    </source>
</evidence>
<dbReference type="CDD" id="cd05327">
    <property type="entry name" value="retinol-DH_like_SDR_c_like"/>
    <property type="match status" value="1"/>
</dbReference>
<evidence type="ECO:0000313" key="6">
    <source>
        <dbReference type="Proteomes" id="UP001347796"/>
    </source>
</evidence>
<feature type="compositionally biased region" description="Low complexity" evidence="2">
    <location>
        <begin position="385"/>
        <end position="407"/>
    </location>
</feature>
<keyword evidence="3" id="KW-0472">Membrane</keyword>
<reference evidence="5 6" key="1">
    <citation type="submission" date="2024-01" db="EMBL/GenBank/DDBJ databases">
        <title>The genome of the rayed Mediterranean limpet Patella caerulea (Linnaeus, 1758).</title>
        <authorList>
            <person name="Anh-Thu Weber A."/>
            <person name="Halstead-Nussloch G."/>
        </authorList>
    </citation>
    <scope>NUCLEOTIDE SEQUENCE [LARGE SCALE GENOMIC DNA]</scope>
    <source>
        <strain evidence="5">AATW-2023a</strain>
        <tissue evidence="5">Whole specimen</tissue>
    </source>
</reference>
<accession>A0AAN8KC02</accession>
<protein>
    <submittedName>
        <fullName evidence="5">Uncharacterized protein</fullName>
    </submittedName>
</protein>
<dbReference type="PANTHER" id="PTHR43157">
    <property type="entry name" value="PHOSPHATIDYLINOSITOL-GLYCAN BIOSYNTHESIS CLASS F PROTEIN-RELATED"/>
    <property type="match status" value="1"/>
</dbReference>
<comment type="caution">
    <text evidence="5">The sequence shown here is derived from an EMBL/GenBank/DDBJ whole genome shotgun (WGS) entry which is preliminary data.</text>
</comment>
<evidence type="ECO:0000313" key="4">
    <source>
        <dbReference type="EMBL" id="KAK6184479.1"/>
    </source>
</evidence>